<protein>
    <submittedName>
        <fullName evidence="4">DUF732 domain-containing protein</fullName>
    </submittedName>
</protein>
<proteinExistence type="predicted"/>
<feature type="signal peptide" evidence="1">
    <location>
        <begin position="1"/>
        <end position="27"/>
    </location>
</feature>
<evidence type="ECO:0000313" key="7">
    <source>
        <dbReference type="Proteomes" id="UP000321797"/>
    </source>
</evidence>
<feature type="chain" id="PRO_5044542200" evidence="1">
    <location>
        <begin position="28"/>
        <end position="131"/>
    </location>
</feature>
<reference evidence="2" key="2">
    <citation type="submission" date="2015-04" db="EMBL/GenBank/DDBJ databases">
        <title>Genome sequence of Mycobacterium arupense strain GUC1.</title>
        <authorList>
            <person name="Greninger A.L."/>
            <person name="Cunningham G."/>
            <person name="Chiu C.Y."/>
            <person name="Miller S."/>
        </authorList>
    </citation>
    <scope>NUCLEOTIDE SEQUENCE</scope>
    <source>
        <strain evidence="2">GUC1</strain>
    </source>
</reference>
<name>A0A0F5MTH3_9MYCO</name>
<evidence type="ECO:0000313" key="6">
    <source>
        <dbReference type="Proteomes" id="UP000192327"/>
    </source>
</evidence>
<evidence type="ECO:0000313" key="5">
    <source>
        <dbReference type="Proteomes" id="UP000034416"/>
    </source>
</evidence>
<dbReference type="Proteomes" id="UP000321797">
    <property type="component" value="Unassembled WGS sequence"/>
</dbReference>
<evidence type="ECO:0000313" key="2">
    <source>
        <dbReference type="EMBL" id="KKB97894.1"/>
    </source>
</evidence>
<reference evidence="5" key="1">
    <citation type="submission" date="2015-04" db="EMBL/GenBank/DDBJ databases">
        <title>Genome sequence of Mycobacterium arupense GUC1.</title>
        <authorList>
            <person name="Greninger A.L."/>
            <person name="Cunningham G."/>
            <person name="Chiu C.Y."/>
            <person name="Miller S."/>
        </authorList>
    </citation>
    <scope>NUCLEOTIDE SEQUENCE [LARGE SCALE GENOMIC DNA]</scope>
    <source>
        <strain evidence="5">GUC1</strain>
    </source>
</reference>
<dbReference type="OrthoDB" id="4764103at2"/>
<evidence type="ECO:0000313" key="3">
    <source>
        <dbReference type="EMBL" id="OQZ94291.1"/>
    </source>
</evidence>
<organism evidence="2 5">
    <name type="scientific">Mycolicibacter arupensis</name>
    <dbReference type="NCBI Taxonomy" id="342002"/>
    <lineage>
        <taxon>Bacteria</taxon>
        <taxon>Bacillati</taxon>
        <taxon>Actinomycetota</taxon>
        <taxon>Actinomycetes</taxon>
        <taxon>Mycobacteriales</taxon>
        <taxon>Mycobacteriaceae</taxon>
        <taxon>Mycolicibacter</taxon>
    </lineage>
</organism>
<dbReference type="EMBL" id="SSGD01000078">
    <property type="protein sequence ID" value="TXI54850.1"/>
    <property type="molecule type" value="Genomic_DNA"/>
</dbReference>
<keyword evidence="1" id="KW-0732">Signal</keyword>
<dbReference type="RefSeq" id="WP_046190800.1">
    <property type="nucleotide sequence ID" value="NZ_JACKUJ010000020.1"/>
</dbReference>
<dbReference type="AlphaFoldDB" id="A0A0F5MTH3"/>
<evidence type="ECO:0000313" key="4">
    <source>
        <dbReference type="EMBL" id="TXI54850.1"/>
    </source>
</evidence>
<reference evidence="3 6" key="3">
    <citation type="submission" date="2016-12" db="EMBL/GenBank/DDBJ databases">
        <title>The new phylogeny of genus Mycobacterium.</title>
        <authorList>
            <person name="Tortoli E."/>
            <person name="Trovato A."/>
            <person name="Cirillo D.M."/>
        </authorList>
    </citation>
    <scope>NUCLEOTIDE SEQUENCE [LARGE SCALE GENOMIC DNA]</scope>
    <source>
        <strain evidence="3 6">DSM 44942</strain>
    </source>
</reference>
<keyword evidence="6" id="KW-1185">Reference proteome</keyword>
<sequence length="131" mass="13591">MKSTALGAALAAGVLAGLIAAASSAQADPLNPRDPDYCGNSPDILRCAEQQSTYPSPAEMAYLNAIRAKFPPGTEARRLAAGRTACLEFPKHPTSLIVDQVAAYLQIPKPTAGEVVEAARTNICPAVKTQG</sequence>
<evidence type="ECO:0000256" key="1">
    <source>
        <dbReference type="SAM" id="SignalP"/>
    </source>
</evidence>
<accession>A0A0F5MTH3</accession>
<dbReference type="PATRIC" id="fig|342002.3.peg.1928"/>
<reference evidence="4 7" key="4">
    <citation type="submission" date="2018-09" db="EMBL/GenBank/DDBJ databases">
        <title>Metagenome Assembled Genomes from an Advanced Water Purification Facility.</title>
        <authorList>
            <person name="Stamps B.W."/>
            <person name="Spear J.R."/>
        </authorList>
    </citation>
    <scope>NUCLEOTIDE SEQUENCE [LARGE SCALE GENOMIC DNA]</scope>
    <source>
        <strain evidence="4">Bin_29_2</strain>
    </source>
</reference>
<dbReference type="Proteomes" id="UP000034416">
    <property type="component" value="Unassembled WGS sequence"/>
</dbReference>
<dbReference type="Proteomes" id="UP000192327">
    <property type="component" value="Unassembled WGS sequence"/>
</dbReference>
<dbReference type="STRING" id="342002.BST15_16690"/>
<gene>
    <name evidence="3" type="ORF">BST15_16690</name>
    <name evidence="4" type="ORF">E6Q54_13760</name>
    <name evidence="2" type="ORF">WR43_17115</name>
</gene>
<comment type="caution">
    <text evidence="2">The sequence shown here is derived from an EMBL/GenBank/DDBJ whole genome shotgun (WGS) entry which is preliminary data.</text>
</comment>
<dbReference type="EMBL" id="LASW01000099">
    <property type="protein sequence ID" value="KKB97894.1"/>
    <property type="molecule type" value="Genomic_DNA"/>
</dbReference>
<dbReference type="EMBL" id="MVHH01000044">
    <property type="protein sequence ID" value="OQZ94291.1"/>
    <property type="molecule type" value="Genomic_DNA"/>
</dbReference>